<feature type="transmembrane region" description="Helical" evidence="1">
    <location>
        <begin position="54"/>
        <end position="72"/>
    </location>
</feature>
<feature type="transmembrane region" description="Helical" evidence="1">
    <location>
        <begin position="87"/>
        <end position="107"/>
    </location>
</feature>
<feature type="non-terminal residue" evidence="2">
    <location>
        <position position="108"/>
    </location>
</feature>
<name>A0A7R9C3M0_9CRUS</name>
<keyword evidence="1" id="KW-0812">Transmembrane</keyword>
<keyword evidence="1" id="KW-1133">Transmembrane helix</keyword>
<accession>A0A7R9C3M0</accession>
<reference evidence="2" key="1">
    <citation type="submission" date="2020-11" db="EMBL/GenBank/DDBJ databases">
        <authorList>
            <person name="Tran Van P."/>
        </authorList>
    </citation>
    <scope>NUCLEOTIDE SEQUENCE</scope>
</reference>
<evidence type="ECO:0000256" key="1">
    <source>
        <dbReference type="SAM" id="Phobius"/>
    </source>
</evidence>
<sequence>MVLVTLGHLTCLFGTGFGIHIGLYIIVQIFHPYIEKRVGNDSCHEFPDFQDMTFVRYVAVYEILLGFGRFFIPKVPLYPPTNTFPCMGYYVDCLPFYFSLKILFASIP</sequence>
<dbReference type="Proteomes" id="UP000678499">
    <property type="component" value="Unassembled WGS sequence"/>
</dbReference>
<evidence type="ECO:0000313" key="2">
    <source>
        <dbReference type="EMBL" id="CAD7285536.1"/>
    </source>
</evidence>
<dbReference type="EMBL" id="CAJPEX010016108">
    <property type="protein sequence ID" value="CAG0925688.1"/>
    <property type="molecule type" value="Genomic_DNA"/>
</dbReference>
<gene>
    <name evidence="2" type="ORF">NMOB1V02_LOCUS13138</name>
</gene>
<proteinExistence type="predicted"/>
<protein>
    <submittedName>
        <fullName evidence="2">Uncharacterized protein</fullName>
    </submittedName>
</protein>
<organism evidence="2">
    <name type="scientific">Notodromas monacha</name>
    <dbReference type="NCBI Taxonomy" id="399045"/>
    <lineage>
        <taxon>Eukaryota</taxon>
        <taxon>Metazoa</taxon>
        <taxon>Ecdysozoa</taxon>
        <taxon>Arthropoda</taxon>
        <taxon>Crustacea</taxon>
        <taxon>Oligostraca</taxon>
        <taxon>Ostracoda</taxon>
        <taxon>Podocopa</taxon>
        <taxon>Podocopida</taxon>
        <taxon>Cypridocopina</taxon>
        <taxon>Cypridoidea</taxon>
        <taxon>Cyprididae</taxon>
        <taxon>Notodromas</taxon>
    </lineage>
</organism>
<keyword evidence="3" id="KW-1185">Reference proteome</keyword>
<feature type="transmembrane region" description="Helical" evidence="1">
    <location>
        <begin position="6"/>
        <end position="27"/>
    </location>
</feature>
<dbReference type="EMBL" id="OA898145">
    <property type="protein sequence ID" value="CAD7285536.1"/>
    <property type="molecule type" value="Genomic_DNA"/>
</dbReference>
<evidence type="ECO:0000313" key="3">
    <source>
        <dbReference type="Proteomes" id="UP000678499"/>
    </source>
</evidence>
<keyword evidence="1" id="KW-0472">Membrane</keyword>
<dbReference type="AlphaFoldDB" id="A0A7R9C3M0"/>